<dbReference type="GO" id="GO:0005654">
    <property type="term" value="C:nucleoplasm"/>
    <property type="evidence" value="ECO:0007669"/>
    <property type="project" value="TreeGrafter"/>
</dbReference>
<evidence type="ECO:0000313" key="5">
    <source>
        <dbReference type="EMBL" id="CAG8541341.1"/>
    </source>
</evidence>
<sequence length="194" mass="21148">MEYSTSERDNAVSHVQEAIQVLEQRKKSLCERLTVLNAQQDVKGKGVATADNDTDAIHKEIGELNELLTDMETKVEELKSAKLARDMQHSSVLDELIRLTTTSNATTASESASGSGQASTSAATVTNSTVNDISSLIKRKTVDTNTKETVVQEENSVIIPQELIEGENEKKRKMELNGEEVASVDGAQSKKTRV</sequence>
<evidence type="ECO:0000256" key="2">
    <source>
        <dbReference type="ARBA" id="ARBA00022803"/>
    </source>
</evidence>
<keyword evidence="3" id="KW-0175">Coiled coil</keyword>
<dbReference type="EMBL" id="CAJVPJ010000599">
    <property type="protein sequence ID" value="CAG8541341.1"/>
    <property type="molecule type" value="Genomic_DNA"/>
</dbReference>
<evidence type="ECO:0000256" key="4">
    <source>
        <dbReference type="SAM" id="MobiDB-lite"/>
    </source>
</evidence>
<dbReference type="Proteomes" id="UP000789572">
    <property type="component" value="Unassembled WGS sequence"/>
</dbReference>
<proteinExistence type="predicted"/>
<dbReference type="GO" id="GO:0006335">
    <property type="term" value="P:DNA replication-dependent chromatin assembly"/>
    <property type="evidence" value="ECO:0007669"/>
    <property type="project" value="TreeGrafter"/>
</dbReference>
<keyword evidence="1" id="KW-0677">Repeat</keyword>
<dbReference type="GO" id="GO:0034080">
    <property type="term" value="P:CENP-A containing chromatin assembly"/>
    <property type="evidence" value="ECO:0007669"/>
    <property type="project" value="TreeGrafter"/>
</dbReference>
<feature type="coiled-coil region" evidence="3">
    <location>
        <begin position="12"/>
        <end position="84"/>
    </location>
</feature>
<organism evidence="5 6">
    <name type="scientific">Paraglomus occultum</name>
    <dbReference type="NCBI Taxonomy" id="144539"/>
    <lineage>
        <taxon>Eukaryota</taxon>
        <taxon>Fungi</taxon>
        <taxon>Fungi incertae sedis</taxon>
        <taxon>Mucoromycota</taxon>
        <taxon>Glomeromycotina</taxon>
        <taxon>Glomeromycetes</taxon>
        <taxon>Paraglomerales</taxon>
        <taxon>Paraglomeraceae</taxon>
        <taxon>Paraglomus</taxon>
    </lineage>
</organism>
<keyword evidence="6" id="KW-1185">Reference proteome</keyword>
<dbReference type="AlphaFoldDB" id="A0A9N9AT61"/>
<feature type="compositionally biased region" description="Basic and acidic residues" evidence="4">
    <location>
        <begin position="167"/>
        <end position="176"/>
    </location>
</feature>
<dbReference type="PANTHER" id="PTHR15081">
    <property type="entry name" value="NUCLEAR AUTOANTIGENIC SPERM PROTEIN NASP -RELATED"/>
    <property type="match status" value="1"/>
</dbReference>
<evidence type="ECO:0000313" key="6">
    <source>
        <dbReference type="Proteomes" id="UP000789572"/>
    </source>
</evidence>
<evidence type="ECO:0000256" key="3">
    <source>
        <dbReference type="SAM" id="Coils"/>
    </source>
</evidence>
<evidence type="ECO:0000256" key="1">
    <source>
        <dbReference type="ARBA" id="ARBA00022737"/>
    </source>
</evidence>
<feature type="region of interest" description="Disordered" evidence="4">
    <location>
        <begin position="106"/>
        <end position="125"/>
    </location>
</feature>
<protein>
    <submittedName>
        <fullName evidence="5">10523_t:CDS:1</fullName>
    </submittedName>
</protein>
<feature type="region of interest" description="Disordered" evidence="4">
    <location>
        <begin position="164"/>
        <end position="194"/>
    </location>
</feature>
<name>A0A9N9AT61_9GLOM</name>
<dbReference type="InterPro" id="IPR051730">
    <property type="entry name" value="NASP-like"/>
</dbReference>
<reference evidence="5" key="1">
    <citation type="submission" date="2021-06" db="EMBL/GenBank/DDBJ databases">
        <authorList>
            <person name="Kallberg Y."/>
            <person name="Tangrot J."/>
            <person name="Rosling A."/>
        </authorList>
    </citation>
    <scope>NUCLEOTIDE SEQUENCE</scope>
    <source>
        <strain evidence="5">IA702</strain>
    </source>
</reference>
<accession>A0A9N9AT61</accession>
<keyword evidence="2" id="KW-0802">TPR repeat</keyword>
<comment type="caution">
    <text evidence="5">The sequence shown here is derived from an EMBL/GenBank/DDBJ whole genome shotgun (WGS) entry which is preliminary data.</text>
</comment>
<dbReference type="PANTHER" id="PTHR15081:SF1">
    <property type="entry name" value="NUCLEAR AUTOANTIGENIC SPERM PROTEIN"/>
    <property type="match status" value="1"/>
</dbReference>
<dbReference type="GO" id="GO:0042393">
    <property type="term" value="F:histone binding"/>
    <property type="evidence" value="ECO:0007669"/>
    <property type="project" value="TreeGrafter"/>
</dbReference>
<gene>
    <name evidence="5" type="ORF">POCULU_LOCUS4553</name>
</gene>